<protein>
    <submittedName>
        <fullName evidence="1">Uncharacterized protein</fullName>
    </submittedName>
</protein>
<name>A0A645ICP7_9ZZZZ</name>
<proteinExistence type="predicted"/>
<accession>A0A645ICP7</accession>
<dbReference type="AlphaFoldDB" id="A0A645ICP7"/>
<comment type="caution">
    <text evidence="1">The sequence shown here is derived from an EMBL/GenBank/DDBJ whole genome shotgun (WGS) entry which is preliminary data.</text>
</comment>
<sequence length="137" mass="15234">MVGAGIGGDQVGAQFPGFFQQDVHFGHDARRHIDDPGFRIHLFHDSQHRIPEEGDDAGENHRFRLGLIELVIEIPEIQPVFFKIVFLDGWTAQIRPALAVTAIQDGHRIAVSNVKGQDSAHGMFLSWCSDFPRGVPV</sequence>
<dbReference type="EMBL" id="VSSQ01110352">
    <property type="protein sequence ID" value="MPN48229.1"/>
    <property type="molecule type" value="Genomic_DNA"/>
</dbReference>
<gene>
    <name evidence="1" type="ORF">SDC9_195834</name>
</gene>
<evidence type="ECO:0000313" key="1">
    <source>
        <dbReference type="EMBL" id="MPN48229.1"/>
    </source>
</evidence>
<organism evidence="1">
    <name type="scientific">bioreactor metagenome</name>
    <dbReference type="NCBI Taxonomy" id="1076179"/>
    <lineage>
        <taxon>unclassified sequences</taxon>
        <taxon>metagenomes</taxon>
        <taxon>ecological metagenomes</taxon>
    </lineage>
</organism>
<reference evidence="1" key="1">
    <citation type="submission" date="2019-08" db="EMBL/GenBank/DDBJ databases">
        <authorList>
            <person name="Kucharzyk K."/>
            <person name="Murdoch R.W."/>
            <person name="Higgins S."/>
            <person name="Loffler F."/>
        </authorList>
    </citation>
    <scope>NUCLEOTIDE SEQUENCE</scope>
</reference>